<keyword evidence="14" id="KW-1185">Reference proteome</keyword>
<comment type="similarity">
    <text evidence="9">Belongs to the G-protein coupled receptor 1 family. Mas subfamily.</text>
</comment>
<dbReference type="InParanoid" id="A0A1S2ZFZ9"/>
<dbReference type="FunFam" id="1.20.1070.10:FF:000193">
    <property type="entry name" value="Mas-related G-protein coupled receptor member E"/>
    <property type="match status" value="1"/>
</dbReference>
<evidence type="ECO:0000256" key="10">
    <source>
        <dbReference type="RuleBase" id="RU000688"/>
    </source>
</evidence>
<keyword evidence="6 12" id="KW-0472">Membrane</keyword>
<accession>A0A1S2ZFZ9</accession>
<dbReference type="GO" id="GO:0004930">
    <property type="term" value="F:G protein-coupled receptor activity"/>
    <property type="evidence" value="ECO:0007669"/>
    <property type="project" value="UniProtKB-KW"/>
</dbReference>
<keyword evidence="5 10" id="KW-0297">G-protein coupled receptor</keyword>
<keyword evidence="2" id="KW-1003">Cell membrane</keyword>
<comment type="subcellular location">
    <subcellularLocation>
        <location evidence="1">Cell membrane</location>
        <topology evidence="1">Multi-pass membrane protein</topology>
    </subcellularLocation>
</comment>
<feature type="transmembrane region" description="Helical" evidence="12">
    <location>
        <begin position="194"/>
        <end position="213"/>
    </location>
</feature>
<feature type="region of interest" description="Disordered" evidence="11">
    <location>
        <begin position="306"/>
        <end position="328"/>
    </location>
</feature>
<evidence type="ECO:0000256" key="8">
    <source>
        <dbReference type="ARBA" id="ARBA00023224"/>
    </source>
</evidence>
<dbReference type="eggNOG" id="ENOG502RTWA">
    <property type="taxonomic scope" value="Eukaryota"/>
</dbReference>
<evidence type="ECO:0000256" key="3">
    <source>
        <dbReference type="ARBA" id="ARBA00022692"/>
    </source>
</evidence>
<dbReference type="InterPro" id="IPR000276">
    <property type="entry name" value="GPCR_Rhodpsn"/>
</dbReference>
<name>A0A1S2ZFZ9_ERIEU</name>
<dbReference type="GO" id="GO:0005886">
    <property type="term" value="C:plasma membrane"/>
    <property type="evidence" value="ECO:0007669"/>
    <property type="project" value="UniProtKB-SubCell"/>
</dbReference>
<evidence type="ECO:0000256" key="7">
    <source>
        <dbReference type="ARBA" id="ARBA00023170"/>
    </source>
</evidence>
<dbReference type="Proteomes" id="UP001652624">
    <property type="component" value="Chromosome 17"/>
</dbReference>
<feature type="transmembrane region" description="Helical" evidence="12">
    <location>
        <begin position="225"/>
        <end position="253"/>
    </location>
</feature>
<dbReference type="Pfam" id="PF00001">
    <property type="entry name" value="7tm_1"/>
    <property type="match status" value="1"/>
</dbReference>
<dbReference type="PROSITE" id="PS50262">
    <property type="entry name" value="G_PROTEIN_RECEP_F1_2"/>
    <property type="match status" value="1"/>
</dbReference>
<dbReference type="RefSeq" id="XP_007518782.1">
    <property type="nucleotide sequence ID" value="XM_007518720.1"/>
</dbReference>
<evidence type="ECO:0000256" key="9">
    <source>
        <dbReference type="ARBA" id="ARBA00061394"/>
    </source>
</evidence>
<evidence type="ECO:0000256" key="5">
    <source>
        <dbReference type="ARBA" id="ARBA00023040"/>
    </source>
</evidence>
<dbReference type="SUPFAM" id="SSF81321">
    <property type="entry name" value="Family A G protein-coupled receptor-like"/>
    <property type="match status" value="1"/>
</dbReference>
<dbReference type="CDD" id="cd14973">
    <property type="entry name" value="7tmA_Mrgpr"/>
    <property type="match status" value="1"/>
</dbReference>
<feature type="domain" description="G-protein coupled receptors family 1 profile" evidence="13">
    <location>
        <begin position="59"/>
        <end position="282"/>
    </location>
</feature>
<evidence type="ECO:0000256" key="2">
    <source>
        <dbReference type="ARBA" id="ARBA00022475"/>
    </source>
</evidence>
<sequence length="328" mass="36793">MNTTGYSTLNAGHWAVSPTAGNGLGNSTYIESSSYYDLYIDWDKVHLVTVLICLLGLVGNGAVIWLLGFRLKRNPFSVYILNLAVADFIFLLANSIWAIYYLLPYYVRRLSEVTFTVFLPSFLVGLSLLMAVSTERCVSVLCPLWYRCHRPAHLSSILCALIWGMGSCFGIGAILCAFRSYIFCINVYPVMNVTSFLTFLVLCVSSLTLLIRVQCSSRRRQPSRLYLTILLSVLAFLLLGLPYSVFLFVIWLSPGLPYYTDILSAITRPLLVLNSAVNPFIYFFVGRLRQPGGRKSLREVLQRAVTDEEEEAEQDRGVPVPSQDSLCP</sequence>
<proteinExistence type="inferred from homology"/>
<keyword evidence="7 10" id="KW-0675">Receptor</keyword>
<dbReference type="OrthoDB" id="9666267at2759"/>
<evidence type="ECO:0000259" key="13">
    <source>
        <dbReference type="PROSITE" id="PS50262"/>
    </source>
</evidence>
<keyword evidence="4 12" id="KW-1133">Transmembrane helix</keyword>
<dbReference type="PROSITE" id="PS00237">
    <property type="entry name" value="G_PROTEIN_RECEP_F1_1"/>
    <property type="match status" value="1"/>
</dbReference>
<dbReference type="InterPro" id="IPR017452">
    <property type="entry name" value="GPCR_Rhodpsn_7TM"/>
</dbReference>
<gene>
    <name evidence="15" type="primary">LOC103109611</name>
</gene>
<feature type="transmembrane region" description="Helical" evidence="12">
    <location>
        <begin position="45"/>
        <end position="67"/>
    </location>
</feature>
<reference evidence="15" key="1">
    <citation type="submission" date="2025-08" db="UniProtKB">
        <authorList>
            <consortium name="RefSeq"/>
        </authorList>
    </citation>
    <scope>IDENTIFICATION</scope>
</reference>
<evidence type="ECO:0000256" key="1">
    <source>
        <dbReference type="ARBA" id="ARBA00004651"/>
    </source>
</evidence>
<dbReference type="PRINTS" id="PR02108">
    <property type="entry name" value="MRGPCRFAMILY"/>
</dbReference>
<feature type="transmembrane region" description="Helical" evidence="12">
    <location>
        <begin position="79"/>
        <end position="102"/>
    </location>
</feature>
<dbReference type="InterPro" id="IPR026234">
    <property type="entry name" value="MRGPCRFAMILY"/>
</dbReference>
<dbReference type="PANTHER" id="PTHR11334:SF29">
    <property type="entry name" value="MAS-RELATED G-PROTEIN COUPLED RECEPTOR MEMBER X2"/>
    <property type="match status" value="1"/>
</dbReference>
<dbReference type="PRINTS" id="PR00237">
    <property type="entry name" value="GPCRRHODOPSN"/>
</dbReference>
<keyword evidence="8 10" id="KW-0807">Transducer</keyword>
<feature type="transmembrane region" description="Helical" evidence="12">
    <location>
        <begin position="265"/>
        <end position="285"/>
    </location>
</feature>
<evidence type="ECO:0000256" key="11">
    <source>
        <dbReference type="SAM" id="MobiDB-lite"/>
    </source>
</evidence>
<dbReference type="Gene3D" id="1.20.1070.10">
    <property type="entry name" value="Rhodopsin 7-helix transmembrane proteins"/>
    <property type="match status" value="1"/>
</dbReference>
<organism evidence="14 15">
    <name type="scientific">Erinaceus europaeus</name>
    <name type="common">Western European hedgehog</name>
    <dbReference type="NCBI Taxonomy" id="9365"/>
    <lineage>
        <taxon>Eukaryota</taxon>
        <taxon>Metazoa</taxon>
        <taxon>Chordata</taxon>
        <taxon>Craniata</taxon>
        <taxon>Vertebrata</taxon>
        <taxon>Euteleostomi</taxon>
        <taxon>Mammalia</taxon>
        <taxon>Eutheria</taxon>
        <taxon>Laurasiatheria</taxon>
        <taxon>Eulipotyphla</taxon>
        <taxon>Erinaceidae</taxon>
        <taxon>Erinaceinae</taxon>
        <taxon>Erinaceus</taxon>
    </lineage>
</organism>
<evidence type="ECO:0000256" key="4">
    <source>
        <dbReference type="ARBA" id="ARBA00022989"/>
    </source>
</evidence>
<evidence type="ECO:0000313" key="15">
    <source>
        <dbReference type="RefSeq" id="XP_007518782.1"/>
    </source>
</evidence>
<protein>
    <submittedName>
        <fullName evidence="15">Mas-related G-protein coupled receptor member A-like</fullName>
    </submittedName>
</protein>
<evidence type="ECO:0000256" key="6">
    <source>
        <dbReference type="ARBA" id="ARBA00023136"/>
    </source>
</evidence>
<evidence type="ECO:0000313" key="14">
    <source>
        <dbReference type="Proteomes" id="UP001652624"/>
    </source>
</evidence>
<dbReference type="AlphaFoldDB" id="A0A1S2ZFZ9"/>
<feature type="transmembrane region" description="Helical" evidence="12">
    <location>
        <begin position="158"/>
        <end position="182"/>
    </location>
</feature>
<evidence type="ECO:0000256" key="12">
    <source>
        <dbReference type="SAM" id="Phobius"/>
    </source>
</evidence>
<dbReference type="PANTHER" id="PTHR11334">
    <property type="entry name" value="MAS-RELATED G-PROTEIN COUPLED RECEPTOR"/>
    <property type="match status" value="1"/>
</dbReference>
<keyword evidence="3 10" id="KW-0812">Transmembrane</keyword>
<dbReference type="GeneID" id="103109611"/>